<dbReference type="Proteomes" id="UP001151760">
    <property type="component" value="Unassembled WGS sequence"/>
</dbReference>
<proteinExistence type="predicted"/>
<name>A0ABQ5AJD8_9ASTR</name>
<dbReference type="GO" id="GO:0003964">
    <property type="term" value="F:RNA-directed DNA polymerase activity"/>
    <property type="evidence" value="ECO:0007669"/>
    <property type="project" value="UniProtKB-KW"/>
</dbReference>
<gene>
    <name evidence="2" type="ORF">Tco_0822475</name>
</gene>
<keyword evidence="2" id="KW-0548">Nucleotidyltransferase</keyword>
<keyword evidence="2" id="KW-0695">RNA-directed DNA polymerase</keyword>
<organism evidence="2 3">
    <name type="scientific">Tanacetum coccineum</name>
    <dbReference type="NCBI Taxonomy" id="301880"/>
    <lineage>
        <taxon>Eukaryota</taxon>
        <taxon>Viridiplantae</taxon>
        <taxon>Streptophyta</taxon>
        <taxon>Embryophyta</taxon>
        <taxon>Tracheophyta</taxon>
        <taxon>Spermatophyta</taxon>
        <taxon>Magnoliopsida</taxon>
        <taxon>eudicotyledons</taxon>
        <taxon>Gunneridae</taxon>
        <taxon>Pentapetalae</taxon>
        <taxon>asterids</taxon>
        <taxon>campanulids</taxon>
        <taxon>Asterales</taxon>
        <taxon>Asteraceae</taxon>
        <taxon>Asteroideae</taxon>
        <taxon>Anthemideae</taxon>
        <taxon>Anthemidinae</taxon>
        <taxon>Tanacetum</taxon>
    </lineage>
</organism>
<evidence type="ECO:0000259" key="1">
    <source>
        <dbReference type="Pfam" id="PF03732"/>
    </source>
</evidence>
<evidence type="ECO:0000313" key="3">
    <source>
        <dbReference type="Proteomes" id="UP001151760"/>
    </source>
</evidence>
<protein>
    <submittedName>
        <fullName evidence="2">Reverse transcriptase domain-containing protein</fullName>
    </submittedName>
</protein>
<keyword evidence="3" id="KW-1185">Reference proteome</keyword>
<evidence type="ECO:0000313" key="2">
    <source>
        <dbReference type="EMBL" id="GJT01306.1"/>
    </source>
</evidence>
<keyword evidence="2" id="KW-0808">Transferase</keyword>
<dbReference type="InterPro" id="IPR005162">
    <property type="entry name" value="Retrotrans_gag_dom"/>
</dbReference>
<reference evidence="2" key="1">
    <citation type="journal article" date="2022" name="Int. J. Mol. Sci.">
        <title>Draft Genome of Tanacetum Coccineum: Genomic Comparison of Closely Related Tanacetum-Family Plants.</title>
        <authorList>
            <person name="Yamashiro T."/>
            <person name="Shiraishi A."/>
            <person name="Nakayama K."/>
            <person name="Satake H."/>
        </authorList>
    </citation>
    <scope>NUCLEOTIDE SEQUENCE</scope>
</reference>
<feature type="domain" description="Retrotransposon gag" evidence="1">
    <location>
        <begin position="47"/>
        <end position="99"/>
    </location>
</feature>
<sequence>MQVINNLNNANLMGMELAKLVATMMDVPIRSSWLVSQETLMEKERSRSCLGMTWEEFKALFMEEFRPRNEMEKLETEFWNHAMVGANLAAYTDRFHELAK</sequence>
<comment type="caution">
    <text evidence="2">The sequence shown here is derived from an EMBL/GenBank/DDBJ whole genome shotgun (WGS) entry which is preliminary data.</text>
</comment>
<accession>A0ABQ5AJD8</accession>
<dbReference type="Pfam" id="PF03732">
    <property type="entry name" value="Retrotrans_gag"/>
    <property type="match status" value="1"/>
</dbReference>
<dbReference type="EMBL" id="BQNB010012260">
    <property type="protein sequence ID" value="GJT01306.1"/>
    <property type="molecule type" value="Genomic_DNA"/>
</dbReference>
<reference evidence="2" key="2">
    <citation type="submission" date="2022-01" db="EMBL/GenBank/DDBJ databases">
        <authorList>
            <person name="Yamashiro T."/>
            <person name="Shiraishi A."/>
            <person name="Satake H."/>
            <person name="Nakayama K."/>
        </authorList>
    </citation>
    <scope>NUCLEOTIDE SEQUENCE</scope>
</reference>